<comment type="caution">
    <text evidence="1">The sequence shown here is derived from an EMBL/GenBank/DDBJ whole genome shotgun (WGS) entry which is preliminary data.</text>
</comment>
<dbReference type="AlphaFoldDB" id="A0A926RTL4"/>
<dbReference type="Gene3D" id="2.60.120.40">
    <property type="match status" value="1"/>
</dbReference>
<dbReference type="Proteomes" id="UP000661691">
    <property type="component" value="Unassembled WGS sequence"/>
</dbReference>
<accession>A0A926RTL4</accession>
<evidence type="ECO:0000313" key="2">
    <source>
        <dbReference type="Proteomes" id="UP000661691"/>
    </source>
</evidence>
<dbReference type="RefSeq" id="WP_191138480.1">
    <property type="nucleotide sequence ID" value="NZ_JACXAG020000001.1"/>
</dbReference>
<reference evidence="1" key="1">
    <citation type="submission" date="2020-09" db="EMBL/GenBank/DDBJ databases">
        <title>A novel bacterium of genus Hazenella, isolated from South China Sea.</title>
        <authorList>
            <person name="Huang H."/>
            <person name="Mo K."/>
            <person name="Hu Y."/>
        </authorList>
    </citation>
    <scope>NUCLEOTIDE SEQUENCE</scope>
    <source>
        <strain evidence="1">IB182357</strain>
    </source>
</reference>
<protein>
    <submittedName>
        <fullName evidence="1">Uncharacterized protein</fullName>
    </submittedName>
</protein>
<evidence type="ECO:0000313" key="1">
    <source>
        <dbReference type="EMBL" id="MBD1371848.1"/>
    </source>
</evidence>
<gene>
    <name evidence="1" type="ORF">IC620_05680</name>
</gene>
<sequence>MANANIVSYTDQPGLGSGTPITFDTATQLNGINFDSFGSPTTVHIVTSGIYNIEFIASCRNNTGSTFVHRVGLYVNGINVLSSNYGNESNSGGEIRLVPGSTQRGLNSGDVLTLVLESGGDLAVVGGFAPPDVVASLKITQIS</sequence>
<name>A0A926RTL4_9BACL</name>
<keyword evidence="2" id="KW-1185">Reference proteome</keyword>
<dbReference type="InterPro" id="IPR008983">
    <property type="entry name" value="Tumour_necrosis_fac-like_dom"/>
</dbReference>
<proteinExistence type="predicted"/>
<dbReference type="EMBL" id="JACXAH010000005">
    <property type="protein sequence ID" value="MBD1371848.1"/>
    <property type="molecule type" value="Genomic_DNA"/>
</dbReference>
<organism evidence="1 2">
    <name type="scientific">Polycladospora coralii</name>
    <dbReference type="NCBI Taxonomy" id="2771432"/>
    <lineage>
        <taxon>Bacteria</taxon>
        <taxon>Bacillati</taxon>
        <taxon>Bacillota</taxon>
        <taxon>Bacilli</taxon>
        <taxon>Bacillales</taxon>
        <taxon>Thermoactinomycetaceae</taxon>
        <taxon>Polycladospora</taxon>
    </lineage>
</organism>